<sequence length="562" mass="62708">MWERNKHSELLEQKRTSILLDMPDLKTRTSLAVAIEKYKEWLHGDSTSNMHLSWANLQTRMNVGAVEKVKIFIQMQQEHDLEQAGGKRKASGRSSSSNSSSHKQQKKQKVEKPAETAESRTEKLHKKLHHILHVDLRRAVKDARASEHKRLQKKVTQLEKMSSKGEKVDSQQQEEAQNQLIETKEYDGLPAAQHTFFSKLSKHNQGAFKSREEVIHALNKLSFNWPAISLPSNAPQGKVAARFMSIEQISSVAKSAVDSVVSILGDGAKKENEVNVQAEQVPADDKQIKNDKTLQPPTQIKKERPATDNSALIAKLTNSLGGTVRDDDDEEEEDQEADSDAPLSGYTSGEASDDALQNWPDPDADSDGDDDNDDINNDDDDADNGNALLNSLNTGVGYISGGSDDISDAEEKVAPRKNRMGQRARRMIHEKKFGRGANHVQKKFEEDKQLERAKRMGRNKLDSGWKGRQQRQSEDQKPNKDLKGGYKKDFKKDNKTDSNHSSKHDRGYKNHSKPHSKPSVPHKPGTDAAADDQGQLHPSWAAKKAQAEAIANAPAPTKITFD</sequence>
<feature type="compositionally biased region" description="Low complexity" evidence="2">
    <location>
        <begin position="384"/>
        <end position="393"/>
    </location>
</feature>
<dbReference type="EMBL" id="SPOI01000166">
    <property type="protein sequence ID" value="TIB34340.1"/>
    <property type="molecule type" value="Genomic_DNA"/>
</dbReference>
<evidence type="ECO:0000313" key="4">
    <source>
        <dbReference type="EMBL" id="TIB34340.1"/>
    </source>
</evidence>
<dbReference type="GO" id="GO:0005634">
    <property type="term" value="C:nucleus"/>
    <property type="evidence" value="ECO:0007669"/>
    <property type="project" value="TreeGrafter"/>
</dbReference>
<feature type="compositionally biased region" description="Basic and acidic residues" evidence="2">
    <location>
        <begin position="283"/>
        <end position="292"/>
    </location>
</feature>
<feature type="region of interest" description="Disordered" evidence="2">
    <location>
        <begin position="278"/>
        <end position="562"/>
    </location>
</feature>
<comment type="caution">
    <text evidence="4">The sequence shown here is derived from an EMBL/GenBank/DDBJ whole genome shotgun (WGS) entry which is preliminary data.</text>
</comment>
<feature type="compositionally biased region" description="Low complexity" evidence="2">
    <location>
        <begin position="92"/>
        <end position="102"/>
    </location>
</feature>
<feature type="region of interest" description="Disordered" evidence="2">
    <location>
        <begin position="80"/>
        <end position="130"/>
    </location>
</feature>
<accession>A0A4T0IW71</accession>
<feature type="compositionally biased region" description="Acidic residues" evidence="2">
    <location>
        <begin position="362"/>
        <end position="383"/>
    </location>
</feature>
<organism evidence="4 5">
    <name type="scientific">Wallemia ichthyophaga</name>
    <dbReference type="NCBI Taxonomy" id="245174"/>
    <lineage>
        <taxon>Eukaryota</taxon>
        <taxon>Fungi</taxon>
        <taxon>Dikarya</taxon>
        <taxon>Basidiomycota</taxon>
        <taxon>Wallemiomycotina</taxon>
        <taxon>Wallemiomycetes</taxon>
        <taxon>Wallemiales</taxon>
        <taxon>Wallemiaceae</taxon>
        <taxon>Wallemia</taxon>
    </lineage>
</organism>
<evidence type="ECO:0000256" key="1">
    <source>
        <dbReference type="ARBA" id="ARBA00023054"/>
    </source>
</evidence>
<dbReference type="Pfam" id="PF09073">
    <property type="entry name" value="BUD22"/>
    <property type="match status" value="1"/>
</dbReference>
<feature type="compositionally biased region" description="Low complexity" evidence="2">
    <location>
        <begin position="538"/>
        <end position="562"/>
    </location>
</feature>
<dbReference type="GO" id="GO:0030490">
    <property type="term" value="P:maturation of SSU-rRNA"/>
    <property type="evidence" value="ECO:0007669"/>
    <property type="project" value="TreeGrafter"/>
</dbReference>
<dbReference type="PANTHER" id="PTHR23325:SF1">
    <property type="entry name" value="SERUM RESPONSE FACTOR-BINDING PROTEIN 1"/>
    <property type="match status" value="1"/>
</dbReference>
<dbReference type="PANTHER" id="PTHR23325">
    <property type="entry name" value="SERUM RESPONSE FACTOR-BINDING"/>
    <property type="match status" value="1"/>
</dbReference>
<reference evidence="4 5" key="1">
    <citation type="submission" date="2019-03" db="EMBL/GenBank/DDBJ databases">
        <title>Sequencing 23 genomes of Wallemia ichthyophaga.</title>
        <authorList>
            <person name="Gostincar C."/>
        </authorList>
    </citation>
    <scope>NUCLEOTIDE SEQUENCE [LARGE SCALE GENOMIC DNA]</scope>
    <source>
        <strain evidence="4 5">EXF-6200</strain>
    </source>
</reference>
<feature type="domain" description="Bud22" evidence="3">
    <location>
        <begin position="128"/>
        <end position="562"/>
    </location>
</feature>
<name>A0A4T0IW71_WALIC</name>
<dbReference type="InterPro" id="IPR037393">
    <property type="entry name" value="Bud22/SRFB1"/>
</dbReference>
<evidence type="ECO:0000313" key="5">
    <source>
        <dbReference type="Proteomes" id="UP000310689"/>
    </source>
</evidence>
<feature type="compositionally biased region" description="Basic and acidic residues" evidence="2">
    <location>
        <begin position="442"/>
        <end position="508"/>
    </location>
</feature>
<keyword evidence="1" id="KW-0175">Coiled coil</keyword>
<evidence type="ECO:0000256" key="2">
    <source>
        <dbReference type="SAM" id="MobiDB-lite"/>
    </source>
</evidence>
<feature type="compositionally biased region" description="Basic residues" evidence="2">
    <location>
        <begin position="415"/>
        <end position="434"/>
    </location>
</feature>
<feature type="region of interest" description="Disordered" evidence="2">
    <location>
        <begin position="143"/>
        <end position="176"/>
    </location>
</feature>
<dbReference type="GO" id="GO:0030686">
    <property type="term" value="C:90S preribosome"/>
    <property type="evidence" value="ECO:0007669"/>
    <property type="project" value="TreeGrafter"/>
</dbReference>
<dbReference type="Proteomes" id="UP000310689">
    <property type="component" value="Unassembled WGS sequence"/>
</dbReference>
<protein>
    <recommendedName>
        <fullName evidence="3">Bud22 domain-containing protein</fullName>
    </recommendedName>
</protein>
<feature type="compositionally biased region" description="Basic and acidic residues" evidence="2">
    <location>
        <begin position="108"/>
        <end position="122"/>
    </location>
</feature>
<dbReference type="InterPro" id="IPR015158">
    <property type="entry name" value="Bud22_dom"/>
</dbReference>
<evidence type="ECO:0000259" key="3">
    <source>
        <dbReference type="Pfam" id="PF09073"/>
    </source>
</evidence>
<dbReference type="AlphaFoldDB" id="A0A4T0IW71"/>
<feature type="compositionally biased region" description="Acidic residues" evidence="2">
    <location>
        <begin position="326"/>
        <end position="339"/>
    </location>
</feature>
<proteinExistence type="predicted"/>
<gene>
    <name evidence="4" type="ORF">E3P86_02836</name>
</gene>